<proteinExistence type="predicted"/>
<evidence type="ECO:0000313" key="2">
    <source>
        <dbReference type="Proteomes" id="UP000887013"/>
    </source>
</evidence>
<sequence>MEWVSSQAADIFDAGVEKPFELYDKCLNKKGNYGEKDT</sequence>
<keyword evidence="2" id="KW-1185">Reference proteome</keyword>
<gene>
    <name evidence="1" type="ORF">NPIL_683341</name>
</gene>
<accession>A0A8X6TBW0</accession>
<evidence type="ECO:0000313" key="1">
    <source>
        <dbReference type="EMBL" id="GFS98693.1"/>
    </source>
</evidence>
<name>A0A8X6TBW0_NEPPI</name>
<dbReference type="OrthoDB" id="616263at2759"/>
<organism evidence="1 2">
    <name type="scientific">Nephila pilipes</name>
    <name type="common">Giant wood spider</name>
    <name type="synonym">Nephila maculata</name>
    <dbReference type="NCBI Taxonomy" id="299642"/>
    <lineage>
        <taxon>Eukaryota</taxon>
        <taxon>Metazoa</taxon>
        <taxon>Ecdysozoa</taxon>
        <taxon>Arthropoda</taxon>
        <taxon>Chelicerata</taxon>
        <taxon>Arachnida</taxon>
        <taxon>Araneae</taxon>
        <taxon>Araneomorphae</taxon>
        <taxon>Entelegynae</taxon>
        <taxon>Araneoidea</taxon>
        <taxon>Nephilidae</taxon>
        <taxon>Nephila</taxon>
    </lineage>
</organism>
<reference evidence="1" key="1">
    <citation type="submission" date="2020-08" db="EMBL/GenBank/DDBJ databases">
        <title>Multicomponent nature underlies the extraordinary mechanical properties of spider dragline silk.</title>
        <authorList>
            <person name="Kono N."/>
            <person name="Nakamura H."/>
            <person name="Mori M."/>
            <person name="Yoshida Y."/>
            <person name="Ohtoshi R."/>
            <person name="Malay A.D."/>
            <person name="Moran D.A.P."/>
            <person name="Tomita M."/>
            <person name="Numata K."/>
            <person name="Arakawa K."/>
        </authorList>
    </citation>
    <scope>NUCLEOTIDE SEQUENCE</scope>
</reference>
<dbReference type="AlphaFoldDB" id="A0A8X6TBW0"/>
<dbReference type="EMBL" id="BMAW01101251">
    <property type="protein sequence ID" value="GFS98693.1"/>
    <property type="molecule type" value="Genomic_DNA"/>
</dbReference>
<dbReference type="Proteomes" id="UP000887013">
    <property type="component" value="Unassembled WGS sequence"/>
</dbReference>
<feature type="non-terminal residue" evidence="1">
    <location>
        <position position="38"/>
    </location>
</feature>
<comment type="caution">
    <text evidence="1">The sequence shown here is derived from an EMBL/GenBank/DDBJ whole genome shotgun (WGS) entry which is preliminary data.</text>
</comment>
<protein>
    <submittedName>
        <fullName evidence="1">Uncharacterized protein</fullName>
    </submittedName>
</protein>